<feature type="non-terminal residue" evidence="3">
    <location>
        <position position="322"/>
    </location>
</feature>
<dbReference type="SUPFAM" id="SSF101152">
    <property type="entry name" value="Mob1/phocein"/>
    <property type="match status" value="1"/>
</dbReference>
<dbReference type="AlphaFoldDB" id="A0A0D6EJM7"/>
<feature type="region of interest" description="Disordered" evidence="2">
    <location>
        <begin position="1"/>
        <end position="51"/>
    </location>
</feature>
<dbReference type="Gene3D" id="1.20.140.30">
    <property type="entry name" value="MOB kinase activator"/>
    <property type="match status" value="1"/>
</dbReference>
<feature type="binding site" evidence="1">
    <location>
        <position position="267"/>
    </location>
    <ligand>
        <name>Zn(2+)</name>
        <dbReference type="ChEBI" id="CHEBI:29105"/>
    </ligand>
</feature>
<evidence type="ECO:0000256" key="1">
    <source>
        <dbReference type="PIRSR" id="PIRSR605301-1"/>
    </source>
</evidence>
<feature type="binding site" evidence="1">
    <location>
        <position position="262"/>
    </location>
    <ligand>
        <name>Zn(2+)</name>
        <dbReference type="ChEBI" id="CHEBI:29105"/>
    </ligand>
</feature>
<dbReference type="PANTHER" id="PTHR22599">
    <property type="entry name" value="MPS ONE BINDER KINASE ACTIVATOR-LIKE MOB"/>
    <property type="match status" value="1"/>
</dbReference>
<accession>A0A0D6EJM7</accession>
<feature type="non-terminal residue" evidence="3">
    <location>
        <position position="1"/>
    </location>
</feature>
<evidence type="ECO:0000256" key="2">
    <source>
        <dbReference type="SAM" id="MobiDB-lite"/>
    </source>
</evidence>
<sequence>SIRLPPSPALSSSGDPPPPASVSRTGRLRPGTRSEDTYDLDPFSPPPRFESFDSSFAVQEYIAALVRRDPHDVDLIATLPVATDDEEGEQADRDGDEPVELVEENVWLYEHLRCAERDLSLSLSLRTNADETEPTARGRRITLDQHAWIAALSSRCTRLSCPDMRADDWLCVPSRPVPSPRASGARVRTPPTRPPRRYICAAHAAPPCAGCSAIDYCSHASDGASALLTSPRYFPSRISIVGAASRGRLHAVARRLYRSFAHAFFHHHDVFAELESETSLLRRFMALNDRFGLMDEDMLVIPNLVSAGERDEVSGVADASDD</sequence>
<name>A0A0D6EJM7_SPOSA</name>
<keyword evidence="4" id="KW-1185">Reference proteome</keyword>
<organism evidence="3 4">
    <name type="scientific">Sporidiobolus salmonicolor</name>
    <name type="common">Yeast-like fungus</name>
    <name type="synonym">Sporobolomyces salmonicolor</name>
    <dbReference type="NCBI Taxonomy" id="5005"/>
    <lineage>
        <taxon>Eukaryota</taxon>
        <taxon>Fungi</taxon>
        <taxon>Dikarya</taxon>
        <taxon>Basidiomycota</taxon>
        <taxon>Pucciniomycotina</taxon>
        <taxon>Microbotryomycetes</taxon>
        <taxon>Sporidiobolales</taxon>
        <taxon>Sporidiobolaceae</taxon>
        <taxon>Sporobolomyces</taxon>
    </lineage>
</organism>
<dbReference type="Pfam" id="PF03637">
    <property type="entry name" value="Mob1_phocein"/>
    <property type="match status" value="1"/>
</dbReference>
<evidence type="ECO:0000313" key="3">
    <source>
        <dbReference type="EMBL" id="CEQ40136.1"/>
    </source>
</evidence>
<gene>
    <name evidence="3" type="primary">SPOSA6832_01708</name>
</gene>
<protein>
    <submittedName>
        <fullName evidence="3">SPOSA6832_01708-mRNA-1:cds</fullName>
    </submittedName>
</protein>
<proteinExistence type="predicted"/>
<dbReference type="EMBL" id="CENE01000005">
    <property type="protein sequence ID" value="CEQ40136.1"/>
    <property type="molecule type" value="Genomic_DNA"/>
</dbReference>
<dbReference type="InterPro" id="IPR005301">
    <property type="entry name" value="MOB_kinase_act_fam"/>
</dbReference>
<dbReference type="InterPro" id="IPR036703">
    <property type="entry name" value="MOB_kinase_act_sf"/>
</dbReference>
<keyword evidence="1" id="KW-0862">Zinc</keyword>
<evidence type="ECO:0000313" key="4">
    <source>
        <dbReference type="Proteomes" id="UP000243876"/>
    </source>
</evidence>
<dbReference type="Proteomes" id="UP000243876">
    <property type="component" value="Unassembled WGS sequence"/>
</dbReference>
<reference evidence="4" key="1">
    <citation type="submission" date="2015-02" db="EMBL/GenBank/DDBJ databases">
        <authorList>
            <person name="Gon?alves P."/>
        </authorList>
    </citation>
    <scope>NUCLEOTIDE SEQUENCE [LARGE SCALE GENOMIC DNA]</scope>
</reference>
<dbReference type="SMART" id="SM01388">
    <property type="entry name" value="Mob1_phocein"/>
    <property type="match status" value="1"/>
</dbReference>
<dbReference type="OrthoDB" id="10262609at2759"/>
<keyword evidence="1" id="KW-0479">Metal-binding</keyword>